<feature type="domain" description="Glycosyltransferase subfamily 4-like N-terminal" evidence="4">
    <location>
        <begin position="22"/>
        <end position="188"/>
    </location>
</feature>
<reference evidence="6" key="1">
    <citation type="journal article" date="2019" name="Int. J. Syst. Evol. Microbiol.">
        <title>The Global Catalogue of Microorganisms (GCM) 10K type strain sequencing project: providing services to taxonomists for standard genome sequencing and annotation.</title>
        <authorList>
            <consortium name="The Broad Institute Genomics Platform"/>
            <consortium name="The Broad Institute Genome Sequencing Center for Infectious Disease"/>
            <person name="Wu L."/>
            <person name="Ma J."/>
        </authorList>
    </citation>
    <scope>NUCLEOTIDE SEQUENCE [LARGE SCALE GENOMIC DNA]</scope>
    <source>
        <strain evidence="6">JCM 18055</strain>
    </source>
</reference>
<dbReference type="EMBL" id="BAABIC010000006">
    <property type="protein sequence ID" value="GAA4686531.1"/>
    <property type="molecule type" value="Genomic_DNA"/>
</dbReference>
<keyword evidence="2" id="KW-0808">Transferase</keyword>
<keyword evidence="6" id="KW-1185">Reference proteome</keyword>
<accession>A0ABP8WC82</accession>
<evidence type="ECO:0000313" key="5">
    <source>
        <dbReference type="EMBL" id="GAA4686531.1"/>
    </source>
</evidence>
<dbReference type="RefSeq" id="WP_345380307.1">
    <property type="nucleotide sequence ID" value="NZ_BAABIC010000006.1"/>
</dbReference>
<evidence type="ECO:0000256" key="1">
    <source>
        <dbReference type="ARBA" id="ARBA00022676"/>
    </source>
</evidence>
<name>A0ABP8WC82_9PSEU</name>
<gene>
    <name evidence="5" type="ORF">GCM10023215_22560</name>
</gene>
<dbReference type="PANTHER" id="PTHR12526">
    <property type="entry name" value="GLYCOSYLTRANSFERASE"/>
    <property type="match status" value="1"/>
</dbReference>
<proteinExistence type="predicted"/>
<dbReference type="PANTHER" id="PTHR12526:SF635">
    <property type="entry name" value="GLYCOSYL TRANSFERASE GROUP 1"/>
    <property type="match status" value="1"/>
</dbReference>
<keyword evidence="1" id="KW-0328">Glycosyltransferase</keyword>
<dbReference type="Proteomes" id="UP001500325">
    <property type="component" value="Unassembled WGS sequence"/>
</dbReference>
<sequence>MRVAIVCDRCSPVAAPGRTGHGGLSEHLAGLGRGLAAAGHEVTLVARRDSPDEEAVVRPAEGLEVRHLDAGPAAPLTEDRLVTQVPVLAEELERRWRADRPDVVHAHSWTAGLAAAAAARELGLPLVVTLPGVGERPVDPSVDSRGRASAEHVLVARADRVLATGEDDVFALVRLGARRSAIHVVPYGVDTETFHPDGPTLRRGEHPRLLAVAGLDPEAGVQDVIRALRSVPDAELLVAGGPPTDDPGIDPAEDRDLARLHAVAREAGVERRVRFLGAVRRDILPALLRSADALVHVPHRTGFGMVALEAMACGRAVVASAVGALAETVVDQVTGVLVPPARPDVLAHALRALLREGAVPLAFGIAGRDRAVSRYGRDRLVGAVEQVYAEAVEARRERAAAGTAAGIGVEVEGGEAGAG</sequence>
<comment type="caution">
    <text evidence="5">The sequence shown here is derived from an EMBL/GenBank/DDBJ whole genome shotgun (WGS) entry which is preliminary data.</text>
</comment>
<feature type="domain" description="Glycosyl transferase family 1" evidence="3">
    <location>
        <begin position="203"/>
        <end position="368"/>
    </location>
</feature>
<evidence type="ECO:0000256" key="2">
    <source>
        <dbReference type="ARBA" id="ARBA00022679"/>
    </source>
</evidence>
<evidence type="ECO:0000313" key="6">
    <source>
        <dbReference type="Proteomes" id="UP001500325"/>
    </source>
</evidence>
<dbReference type="Pfam" id="PF00534">
    <property type="entry name" value="Glycos_transf_1"/>
    <property type="match status" value="1"/>
</dbReference>
<evidence type="ECO:0000259" key="4">
    <source>
        <dbReference type="Pfam" id="PF13579"/>
    </source>
</evidence>
<protein>
    <submittedName>
        <fullName evidence="5">Glycosyltransferase family 1 protein</fullName>
    </submittedName>
</protein>
<organism evidence="5 6">
    <name type="scientific">Pseudonocardia yuanmonensis</name>
    <dbReference type="NCBI Taxonomy" id="1095914"/>
    <lineage>
        <taxon>Bacteria</taxon>
        <taxon>Bacillati</taxon>
        <taxon>Actinomycetota</taxon>
        <taxon>Actinomycetes</taxon>
        <taxon>Pseudonocardiales</taxon>
        <taxon>Pseudonocardiaceae</taxon>
        <taxon>Pseudonocardia</taxon>
    </lineage>
</organism>
<dbReference type="SUPFAM" id="SSF53756">
    <property type="entry name" value="UDP-Glycosyltransferase/glycogen phosphorylase"/>
    <property type="match status" value="1"/>
</dbReference>
<dbReference type="Pfam" id="PF13579">
    <property type="entry name" value="Glyco_trans_4_4"/>
    <property type="match status" value="1"/>
</dbReference>
<dbReference type="InterPro" id="IPR001296">
    <property type="entry name" value="Glyco_trans_1"/>
</dbReference>
<dbReference type="Gene3D" id="3.40.50.2000">
    <property type="entry name" value="Glycogen Phosphorylase B"/>
    <property type="match status" value="2"/>
</dbReference>
<dbReference type="InterPro" id="IPR028098">
    <property type="entry name" value="Glyco_trans_4-like_N"/>
</dbReference>
<evidence type="ECO:0000259" key="3">
    <source>
        <dbReference type="Pfam" id="PF00534"/>
    </source>
</evidence>